<protein>
    <submittedName>
        <fullName evidence="1">Uncharacterized protein</fullName>
    </submittedName>
</protein>
<dbReference type="RefSeq" id="XP_005715314.1">
    <property type="nucleotide sequence ID" value="XM_005715257.1"/>
</dbReference>
<dbReference type="Gramene" id="CDF35495">
    <property type="protein sequence ID" value="CDF35495"/>
    <property type="gene ID" value="CHC_T00003828001"/>
</dbReference>
<gene>
    <name evidence="1" type="ORF">CHC_T00003828001</name>
</gene>
<dbReference type="GeneID" id="17323031"/>
<dbReference type="EMBL" id="HG001733">
    <property type="protein sequence ID" value="CDF35495.1"/>
    <property type="molecule type" value="Genomic_DNA"/>
</dbReference>
<organism evidence="1 2">
    <name type="scientific">Chondrus crispus</name>
    <name type="common">Carrageen Irish moss</name>
    <name type="synonym">Polymorpha crispa</name>
    <dbReference type="NCBI Taxonomy" id="2769"/>
    <lineage>
        <taxon>Eukaryota</taxon>
        <taxon>Rhodophyta</taxon>
        <taxon>Florideophyceae</taxon>
        <taxon>Rhodymeniophycidae</taxon>
        <taxon>Gigartinales</taxon>
        <taxon>Gigartinaceae</taxon>
        <taxon>Chondrus</taxon>
    </lineage>
</organism>
<dbReference type="Proteomes" id="UP000012073">
    <property type="component" value="Unassembled WGS sequence"/>
</dbReference>
<dbReference type="AlphaFoldDB" id="R7QDK8"/>
<evidence type="ECO:0000313" key="1">
    <source>
        <dbReference type="EMBL" id="CDF35495.1"/>
    </source>
</evidence>
<proteinExistence type="predicted"/>
<keyword evidence="2" id="KW-1185">Reference proteome</keyword>
<accession>R7QDK8</accession>
<sequence length="56" mass="6592">MYGIQFAHCARGYISPMCVQAHIWRVKCAVSSYNWRVSCKQDAQTHLRVCWSRTRT</sequence>
<name>R7QDK8_CHOCR</name>
<reference evidence="2" key="1">
    <citation type="journal article" date="2013" name="Proc. Natl. Acad. Sci. U.S.A.">
        <title>Genome structure and metabolic features in the red seaweed Chondrus crispus shed light on evolution of the Archaeplastida.</title>
        <authorList>
            <person name="Collen J."/>
            <person name="Porcel B."/>
            <person name="Carre W."/>
            <person name="Ball S.G."/>
            <person name="Chaparro C."/>
            <person name="Tonon T."/>
            <person name="Barbeyron T."/>
            <person name="Michel G."/>
            <person name="Noel B."/>
            <person name="Valentin K."/>
            <person name="Elias M."/>
            <person name="Artiguenave F."/>
            <person name="Arun A."/>
            <person name="Aury J.M."/>
            <person name="Barbosa-Neto J.F."/>
            <person name="Bothwell J.H."/>
            <person name="Bouget F.Y."/>
            <person name="Brillet L."/>
            <person name="Cabello-Hurtado F."/>
            <person name="Capella-Gutierrez S."/>
            <person name="Charrier B."/>
            <person name="Cladiere L."/>
            <person name="Cock J.M."/>
            <person name="Coelho S.M."/>
            <person name="Colleoni C."/>
            <person name="Czjzek M."/>
            <person name="Da Silva C."/>
            <person name="Delage L."/>
            <person name="Denoeud F."/>
            <person name="Deschamps P."/>
            <person name="Dittami S.M."/>
            <person name="Gabaldon T."/>
            <person name="Gachon C.M."/>
            <person name="Groisillier A."/>
            <person name="Herve C."/>
            <person name="Jabbari K."/>
            <person name="Katinka M."/>
            <person name="Kloareg B."/>
            <person name="Kowalczyk N."/>
            <person name="Labadie K."/>
            <person name="Leblanc C."/>
            <person name="Lopez P.J."/>
            <person name="McLachlan D.H."/>
            <person name="Meslet-Cladiere L."/>
            <person name="Moustafa A."/>
            <person name="Nehr Z."/>
            <person name="Nyvall Collen P."/>
            <person name="Panaud O."/>
            <person name="Partensky F."/>
            <person name="Poulain J."/>
            <person name="Rensing S.A."/>
            <person name="Rousvoal S."/>
            <person name="Samson G."/>
            <person name="Symeonidi A."/>
            <person name="Weissenbach J."/>
            <person name="Zambounis A."/>
            <person name="Wincker P."/>
            <person name="Boyen C."/>
        </authorList>
    </citation>
    <scope>NUCLEOTIDE SEQUENCE [LARGE SCALE GENOMIC DNA]</scope>
    <source>
        <strain evidence="2">cv. Stackhouse</strain>
    </source>
</reference>
<evidence type="ECO:0000313" key="2">
    <source>
        <dbReference type="Proteomes" id="UP000012073"/>
    </source>
</evidence>
<dbReference type="KEGG" id="ccp:CHC_T00003828001"/>